<accession>F4L2D3</accession>
<evidence type="ECO:0000313" key="3">
    <source>
        <dbReference type="EMBL" id="AEE52886.1"/>
    </source>
</evidence>
<name>F4L2D3_HALH1</name>
<dbReference type="InterPro" id="IPR026444">
    <property type="entry name" value="Secre_tail"/>
</dbReference>
<sequence>MKNRLYLKFLCAIFLIAPLLLNAQLKPGVFKKTACNACTGEARLIVNDTAIQKSIKLGKFKFTLAMKDAQGAMIEIPQSNIGELFSDKIIIFENVCAGDFVIGAELLDSRFAGLACTKKEFTGKMEAEGEGNFSVDVVSTANERIEVSTTANNPTYKWSNGGNSNSIVAVGQTIYFVTVTDEIGCTKVGGPYKLPDGCGEGTQYDFEAFVAGPKIYTTAGQVFKAQVKPSGASAFVDADASYNITWKDPDGNILGTGNTLPATYHLYQNFDFLTLEFANKCKKVSYQQNLLKCGSASAELNTLFQVQTQASCAELETKDIYGNPIDLKSGSLSLNLSALGIPAGKLSIKVDGTSIYDDQTTLSLSNLAAGSHSIVVSIEGATPQEKCTYTLNASVGETAFQVVSAPATKDGDCEFNLYCPTNKARPRFIVPAAREYSVELSRSEERKEKIRNEMCRPMLDCVLGDQTFSVNDPRRSRISAITSWAGILDEVFNALLKDDNTTLTPAQKLELRRLCEANTNRDKCAEVVFCPGSLTVIDDTRPKGGRHENGDNIDPNTNCRALDCGKRGNREVHSTCDPEIAAIVDIDMPIGKDGTSICKEAPKPPKDRPCSNPEIITIQEIVDDFITRTGLFDLEKQSLWTSSPLFELAETLVTQKWDISANGCRALKFCPGNYSFIASNDILEELAGIDYCRPCSSASEIIPFKEAITNPGIKTLIQQVYQQTGWGQRVPFPIPGISDSRYACMVVNYCRSEGRLMRIQKLKRQIEQAPLCNECDGNWVTERLNVLVNKFSSGAITPTQSSNLEDILNAAADNHKNNDNERCMLVTYCSVNYSVMDYNDVLKFARDQKCPLGNGANLMPGEHEHDHTETISTNDNSEEQVNHLTGSENFTTAADENLRVKIYIDSLPIEKFVRFAPLISGEGASPKAVTQTPQGNYYYNYSHIDNNIVHFKDSTLQYEWNSWDANKTYTVYQSVANREFVLMYSGPEYAWTAPIESDTLLQITHYSVRDSFLYLGGSVSGALRYRGDLLNPNYTHQRLDGFTLRIGASGTFQGLNIIQNLDTLDGLHLAQSQTGGLMVAGRILGDSLIVNEQKMVLAAADLGFVGAIQSNDHSFQLIKTMPLNGATLSKFETSADAQRFAVVLSNYDTLLSDGSVQSGNGLGILVYNASGSLQWKDKFQGAIDPQQLDLTFGAQSGLALGLTFSGVIQRSNDTVFMYSQGKEDLGIIKYDSTGTLAWSKSYGGYESETINDLLYDDGVIYFGGNFMGQSYYRQVGKYGFYNTTGAFDRAYVSYVFDTIPSDPSAELLNLNNPKLAKTQTPKQLSKALTLYPNPFSNEVTTEFELESASTVQIVLQNELGNVVQSQSIQGVNGLNRYLLSTHSLPPGIYIIQVINADRHIHGVGKVVKIKP</sequence>
<dbReference type="RefSeq" id="WP_013767421.1">
    <property type="nucleotide sequence ID" value="NC_015510.1"/>
</dbReference>
<feature type="chain" id="PRO_5003310578" description="Secretion system C-terminal sorting domain-containing protein" evidence="1">
    <location>
        <begin position="24"/>
        <end position="1411"/>
    </location>
</feature>
<dbReference type="OrthoDB" id="1122199at2"/>
<dbReference type="EMBL" id="CP002691">
    <property type="protein sequence ID" value="AEE52886.1"/>
    <property type="molecule type" value="Genomic_DNA"/>
</dbReference>
<dbReference type="Proteomes" id="UP000008461">
    <property type="component" value="Chromosome"/>
</dbReference>
<feature type="signal peptide" evidence="1">
    <location>
        <begin position="1"/>
        <end position="23"/>
    </location>
</feature>
<evidence type="ECO:0000313" key="4">
    <source>
        <dbReference type="Proteomes" id="UP000008461"/>
    </source>
</evidence>
<proteinExistence type="predicted"/>
<evidence type="ECO:0000259" key="2">
    <source>
        <dbReference type="Pfam" id="PF18962"/>
    </source>
</evidence>
<protein>
    <recommendedName>
        <fullName evidence="2">Secretion system C-terminal sorting domain-containing protein</fullName>
    </recommendedName>
</protein>
<dbReference type="Pfam" id="PF18962">
    <property type="entry name" value="Por_Secre_tail"/>
    <property type="match status" value="1"/>
</dbReference>
<gene>
    <name evidence="3" type="ordered locus">Halhy_5060</name>
</gene>
<keyword evidence="4" id="KW-1185">Reference proteome</keyword>
<feature type="domain" description="Secretion system C-terminal sorting" evidence="2">
    <location>
        <begin position="1330"/>
        <end position="1397"/>
    </location>
</feature>
<dbReference type="STRING" id="760192.Halhy_5060"/>
<dbReference type="HOGENOM" id="CLU_253637_0_0_10"/>
<dbReference type="NCBIfam" id="TIGR04183">
    <property type="entry name" value="Por_Secre_tail"/>
    <property type="match status" value="1"/>
</dbReference>
<evidence type="ECO:0000256" key="1">
    <source>
        <dbReference type="SAM" id="SignalP"/>
    </source>
</evidence>
<keyword evidence="1" id="KW-0732">Signal</keyword>
<reference evidence="3 4" key="1">
    <citation type="journal article" date="2011" name="Stand. Genomic Sci.">
        <title>Complete genome sequence of Haliscomenobacter hydrossis type strain (O).</title>
        <authorList>
            <consortium name="US DOE Joint Genome Institute (JGI-PGF)"/>
            <person name="Daligault H."/>
            <person name="Lapidus A."/>
            <person name="Zeytun A."/>
            <person name="Nolan M."/>
            <person name="Lucas S."/>
            <person name="Del Rio T.G."/>
            <person name="Tice H."/>
            <person name="Cheng J.F."/>
            <person name="Tapia R."/>
            <person name="Han C."/>
            <person name="Goodwin L."/>
            <person name="Pitluck S."/>
            <person name="Liolios K."/>
            <person name="Pagani I."/>
            <person name="Ivanova N."/>
            <person name="Huntemann M."/>
            <person name="Mavromatis K."/>
            <person name="Mikhailova N."/>
            <person name="Pati A."/>
            <person name="Chen A."/>
            <person name="Palaniappan K."/>
            <person name="Land M."/>
            <person name="Hauser L."/>
            <person name="Brambilla E.M."/>
            <person name="Rohde M."/>
            <person name="Verbarg S."/>
            <person name="Goker M."/>
            <person name="Bristow J."/>
            <person name="Eisen J.A."/>
            <person name="Markowitz V."/>
            <person name="Hugenholtz P."/>
            <person name="Kyrpides N.C."/>
            <person name="Klenk H.P."/>
            <person name="Woyke T."/>
        </authorList>
    </citation>
    <scope>NUCLEOTIDE SEQUENCE [LARGE SCALE GENOMIC DNA]</scope>
    <source>
        <strain evidence="4">ATCC 27775 / DSM 1100 / LMG 10767 / O</strain>
    </source>
</reference>
<reference key="2">
    <citation type="submission" date="2011-04" db="EMBL/GenBank/DDBJ databases">
        <title>Complete sequence of chromosome of Haliscomenobacter hydrossis DSM 1100.</title>
        <authorList>
            <consortium name="US DOE Joint Genome Institute (JGI-PGF)"/>
            <person name="Lucas S."/>
            <person name="Han J."/>
            <person name="Lapidus A."/>
            <person name="Bruce D."/>
            <person name="Goodwin L."/>
            <person name="Pitluck S."/>
            <person name="Peters L."/>
            <person name="Kyrpides N."/>
            <person name="Mavromatis K."/>
            <person name="Ivanova N."/>
            <person name="Ovchinnikova G."/>
            <person name="Pagani I."/>
            <person name="Daligault H."/>
            <person name="Detter J.C."/>
            <person name="Han C."/>
            <person name="Land M."/>
            <person name="Hauser L."/>
            <person name="Markowitz V."/>
            <person name="Cheng J.-F."/>
            <person name="Hugenholtz P."/>
            <person name="Woyke T."/>
            <person name="Wu D."/>
            <person name="Verbarg S."/>
            <person name="Frueling A."/>
            <person name="Brambilla E."/>
            <person name="Klenk H.-P."/>
            <person name="Eisen J.A."/>
        </authorList>
    </citation>
    <scope>NUCLEOTIDE SEQUENCE</scope>
    <source>
        <strain>DSM 1100</strain>
    </source>
</reference>
<dbReference type="KEGG" id="hhy:Halhy_5060"/>
<organism evidence="3 4">
    <name type="scientific">Haliscomenobacter hydrossis (strain ATCC 27775 / DSM 1100 / LMG 10767 / O)</name>
    <dbReference type="NCBI Taxonomy" id="760192"/>
    <lineage>
        <taxon>Bacteria</taxon>
        <taxon>Pseudomonadati</taxon>
        <taxon>Bacteroidota</taxon>
        <taxon>Saprospiria</taxon>
        <taxon>Saprospirales</taxon>
        <taxon>Haliscomenobacteraceae</taxon>
        <taxon>Haliscomenobacter</taxon>
    </lineage>
</organism>